<feature type="signal peptide" evidence="1">
    <location>
        <begin position="1"/>
        <end position="20"/>
    </location>
</feature>
<sequence length="84" mass="9148">MQLRSSLILSFAAIPLTALADPLPAQSPKAPSPAESVQVQPRGNEFMPNSLAEDALQKRITDFNRKLEGLDADLDKKLKICRGC</sequence>
<organism evidence="2 3">
    <name type="scientific">Bradyrhizobium japonicum</name>
    <dbReference type="NCBI Taxonomy" id="375"/>
    <lineage>
        <taxon>Bacteria</taxon>
        <taxon>Pseudomonadati</taxon>
        <taxon>Pseudomonadota</taxon>
        <taxon>Alphaproteobacteria</taxon>
        <taxon>Hyphomicrobiales</taxon>
        <taxon>Nitrobacteraceae</taxon>
        <taxon>Bradyrhizobium</taxon>
    </lineage>
</organism>
<dbReference type="EMBL" id="JRPN01000015">
    <property type="protein sequence ID" value="KGT78220.1"/>
    <property type="molecule type" value="Genomic_DNA"/>
</dbReference>
<gene>
    <name evidence="2" type="ORF">MA20_19055</name>
</gene>
<proteinExistence type="predicted"/>
<feature type="chain" id="PRO_5002017264" evidence="1">
    <location>
        <begin position="21"/>
        <end position="84"/>
    </location>
</feature>
<name>A0A0A3XV06_BRAJP</name>
<dbReference type="RefSeq" id="WP_041956319.1">
    <property type="nucleotide sequence ID" value="NZ_JAOQNC010000001.1"/>
</dbReference>
<protein>
    <submittedName>
        <fullName evidence="2">Uncharacterized protein</fullName>
    </submittedName>
</protein>
<evidence type="ECO:0000313" key="3">
    <source>
        <dbReference type="Proteomes" id="UP000030377"/>
    </source>
</evidence>
<reference evidence="2 3" key="1">
    <citation type="submission" date="2014-09" db="EMBL/GenBank/DDBJ databases">
        <title>Draft genome of Bradyrhizobium japonicum Is-34.</title>
        <authorList>
            <person name="Tsurumaru H."/>
            <person name="Yamakawa T."/>
            <person name="Hashimoto S."/>
            <person name="Okizaki K."/>
            <person name="Kanesaki Y."/>
            <person name="Yoshikawa H."/>
            <person name="Yajima S."/>
        </authorList>
    </citation>
    <scope>NUCLEOTIDE SEQUENCE [LARGE SCALE GENOMIC DNA]</scope>
    <source>
        <strain evidence="2 3">Is-34</strain>
    </source>
</reference>
<keyword evidence="1" id="KW-0732">Signal</keyword>
<accession>A0A0A3XV06</accession>
<evidence type="ECO:0000313" key="2">
    <source>
        <dbReference type="EMBL" id="KGT78220.1"/>
    </source>
</evidence>
<evidence type="ECO:0000256" key="1">
    <source>
        <dbReference type="SAM" id="SignalP"/>
    </source>
</evidence>
<dbReference type="Proteomes" id="UP000030377">
    <property type="component" value="Unassembled WGS sequence"/>
</dbReference>
<comment type="caution">
    <text evidence="2">The sequence shown here is derived from an EMBL/GenBank/DDBJ whole genome shotgun (WGS) entry which is preliminary data.</text>
</comment>
<dbReference type="AlphaFoldDB" id="A0A0A3XV06"/>
<dbReference type="STRING" id="375.BKD09_RS45965"/>